<evidence type="ECO:0000313" key="2">
    <source>
        <dbReference type="Proteomes" id="UP000294257"/>
    </source>
</evidence>
<gene>
    <name evidence="1" type="ORF">EV193_106134</name>
</gene>
<dbReference type="RefSeq" id="WP_130345525.1">
    <property type="nucleotide sequence ID" value="NZ_SGWQ01000006.1"/>
</dbReference>
<dbReference type="Proteomes" id="UP000294257">
    <property type="component" value="Unassembled WGS sequence"/>
</dbReference>
<evidence type="ECO:0008006" key="3">
    <source>
        <dbReference type="Google" id="ProtNLM"/>
    </source>
</evidence>
<keyword evidence="2" id="KW-1185">Reference proteome</keyword>
<proteinExistence type="predicted"/>
<accession>A0A4Q7KLZ6</accession>
<dbReference type="AlphaFoldDB" id="A0A4Q7KLZ6"/>
<dbReference type="OrthoDB" id="9812570at2"/>
<comment type="caution">
    <text evidence="1">The sequence shown here is derived from an EMBL/GenBank/DDBJ whole genome shotgun (WGS) entry which is preliminary data.</text>
</comment>
<organism evidence="1 2">
    <name type="scientific">Herbihabitans rhizosphaerae</name>
    <dbReference type="NCBI Taxonomy" id="1872711"/>
    <lineage>
        <taxon>Bacteria</taxon>
        <taxon>Bacillati</taxon>
        <taxon>Actinomycetota</taxon>
        <taxon>Actinomycetes</taxon>
        <taxon>Pseudonocardiales</taxon>
        <taxon>Pseudonocardiaceae</taxon>
        <taxon>Herbihabitans</taxon>
    </lineage>
</organism>
<reference evidence="1 2" key="1">
    <citation type="submission" date="2019-02" db="EMBL/GenBank/DDBJ databases">
        <title>Genomic Encyclopedia of Type Strains, Phase IV (KMG-IV): sequencing the most valuable type-strain genomes for metagenomic binning, comparative biology and taxonomic classification.</title>
        <authorList>
            <person name="Goeker M."/>
        </authorList>
    </citation>
    <scope>NUCLEOTIDE SEQUENCE [LARGE SCALE GENOMIC DNA]</scope>
    <source>
        <strain evidence="1 2">DSM 101727</strain>
    </source>
</reference>
<sequence>MDLEVHGHRGIITSDLQLTCDCGWQATGYFPSSEAAAEHFMRDHALAELESRPPDWLMTRSDVLREQIEEMITSRPVVALQLLAEIERWHRPLTDRAVAAARTSGSTWAEIGDTLGVSRQAAHERFSAVADR</sequence>
<protein>
    <recommendedName>
        <fullName evidence="3">Sigma-70-like protein</fullName>
    </recommendedName>
</protein>
<dbReference type="EMBL" id="SGWQ01000006">
    <property type="protein sequence ID" value="RZS36900.1"/>
    <property type="molecule type" value="Genomic_DNA"/>
</dbReference>
<name>A0A4Q7KLZ6_9PSEU</name>
<evidence type="ECO:0000313" key="1">
    <source>
        <dbReference type="EMBL" id="RZS36900.1"/>
    </source>
</evidence>